<accession>A0A1I3MI63</accession>
<dbReference type="STRING" id="1005945.SAMN05216561_11598"/>
<evidence type="ECO:0008006" key="4">
    <source>
        <dbReference type="Google" id="ProtNLM"/>
    </source>
</evidence>
<dbReference type="AlphaFoldDB" id="A0A1I3MI63"/>
<keyword evidence="1" id="KW-0812">Transmembrane</keyword>
<sequence length="209" mass="21596">MRASTPGWRDPRLWIGIAIVAVSVVAGARLLASADDTVGLWAVSADMGAGDVVSEDDLVVQRVRFANTARIDLYFSADEELPSDLELLRGVGGGELLARGAVGSSAESDVLQVPISVASERVPVSIEAGSVVDVMIVARPAQPGARAPIGPGEAALEGVTVVAAPPLSESFGTSGERQLDLAVPEADAQAFFELLNSLESPVLTVLRRG</sequence>
<gene>
    <name evidence="2" type="ORF">SAMN05216561_11598</name>
</gene>
<keyword evidence="3" id="KW-1185">Reference proteome</keyword>
<dbReference type="EMBL" id="FOQG01000015">
    <property type="protein sequence ID" value="SFI96450.1"/>
    <property type="molecule type" value="Genomic_DNA"/>
</dbReference>
<keyword evidence="1" id="KW-0472">Membrane</keyword>
<evidence type="ECO:0000256" key="1">
    <source>
        <dbReference type="SAM" id="Phobius"/>
    </source>
</evidence>
<name>A0A1I3MI63_9ACTN</name>
<reference evidence="2 3" key="1">
    <citation type="submission" date="2016-10" db="EMBL/GenBank/DDBJ databases">
        <authorList>
            <person name="de Groot N.N."/>
        </authorList>
    </citation>
    <scope>NUCLEOTIDE SEQUENCE [LARGE SCALE GENOMIC DNA]</scope>
    <source>
        <strain evidence="2 3">CGMCC 1.11156</strain>
    </source>
</reference>
<proteinExistence type="predicted"/>
<feature type="transmembrane region" description="Helical" evidence="1">
    <location>
        <begin position="12"/>
        <end position="32"/>
    </location>
</feature>
<protein>
    <recommendedName>
        <fullName evidence="4">SAF domain-containing protein</fullName>
    </recommendedName>
</protein>
<dbReference type="Proteomes" id="UP000198649">
    <property type="component" value="Unassembled WGS sequence"/>
</dbReference>
<evidence type="ECO:0000313" key="3">
    <source>
        <dbReference type="Proteomes" id="UP000198649"/>
    </source>
</evidence>
<organism evidence="2 3">
    <name type="scientific">Nocardioides psychrotolerans</name>
    <dbReference type="NCBI Taxonomy" id="1005945"/>
    <lineage>
        <taxon>Bacteria</taxon>
        <taxon>Bacillati</taxon>
        <taxon>Actinomycetota</taxon>
        <taxon>Actinomycetes</taxon>
        <taxon>Propionibacteriales</taxon>
        <taxon>Nocardioidaceae</taxon>
        <taxon>Nocardioides</taxon>
    </lineage>
</organism>
<keyword evidence="1" id="KW-1133">Transmembrane helix</keyword>
<evidence type="ECO:0000313" key="2">
    <source>
        <dbReference type="EMBL" id="SFI96450.1"/>
    </source>
</evidence>